<proteinExistence type="predicted"/>
<reference evidence="1 2" key="1">
    <citation type="journal article" date="2018" name="Sci. Rep.">
        <title>Genomic signatures of local adaptation to the degree of environmental predictability in rotifers.</title>
        <authorList>
            <person name="Franch-Gras L."/>
            <person name="Hahn C."/>
            <person name="Garcia-Roger E.M."/>
            <person name="Carmona M.J."/>
            <person name="Serra M."/>
            <person name="Gomez A."/>
        </authorList>
    </citation>
    <scope>NUCLEOTIDE SEQUENCE [LARGE SCALE GENOMIC DNA]</scope>
    <source>
        <strain evidence="1">HYR1</strain>
    </source>
</reference>
<sequence>MDQLTLFTLYLLNYPIKLYFYKLSFSSIFLFLTKLSIVKLNVVGRTVPALNQVKLFDIDGSNILAYSIVNDNKSEPPSHLGALQLRVTLLASWSKSISMGPRGLSGTSTTCSSNLASSLPNSLLALITYSPLSLRSHCFTVK</sequence>
<accession>A0A3M7SW72</accession>
<evidence type="ECO:0000313" key="1">
    <source>
        <dbReference type="EMBL" id="RNA39962.1"/>
    </source>
</evidence>
<name>A0A3M7SW72_BRAPC</name>
<dbReference type="AlphaFoldDB" id="A0A3M7SW72"/>
<keyword evidence="2" id="KW-1185">Reference proteome</keyword>
<dbReference type="EMBL" id="REGN01000693">
    <property type="protein sequence ID" value="RNA39962.1"/>
    <property type="molecule type" value="Genomic_DNA"/>
</dbReference>
<dbReference type="Proteomes" id="UP000276133">
    <property type="component" value="Unassembled WGS sequence"/>
</dbReference>
<evidence type="ECO:0000313" key="2">
    <source>
        <dbReference type="Proteomes" id="UP000276133"/>
    </source>
</evidence>
<comment type="caution">
    <text evidence="1">The sequence shown here is derived from an EMBL/GenBank/DDBJ whole genome shotgun (WGS) entry which is preliminary data.</text>
</comment>
<protein>
    <submittedName>
        <fullName evidence="1">Uncharacterized protein</fullName>
    </submittedName>
</protein>
<gene>
    <name evidence="1" type="ORF">BpHYR1_000788</name>
</gene>
<organism evidence="1 2">
    <name type="scientific">Brachionus plicatilis</name>
    <name type="common">Marine rotifer</name>
    <name type="synonym">Brachionus muelleri</name>
    <dbReference type="NCBI Taxonomy" id="10195"/>
    <lineage>
        <taxon>Eukaryota</taxon>
        <taxon>Metazoa</taxon>
        <taxon>Spiralia</taxon>
        <taxon>Gnathifera</taxon>
        <taxon>Rotifera</taxon>
        <taxon>Eurotatoria</taxon>
        <taxon>Monogononta</taxon>
        <taxon>Pseudotrocha</taxon>
        <taxon>Ploima</taxon>
        <taxon>Brachionidae</taxon>
        <taxon>Brachionus</taxon>
    </lineage>
</organism>